<proteinExistence type="predicted"/>
<dbReference type="Pfam" id="PF04079">
    <property type="entry name" value="SMC_ScpB"/>
    <property type="match status" value="1"/>
</dbReference>
<feature type="compositionally biased region" description="Basic and acidic residues" evidence="5">
    <location>
        <begin position="14"/>
        <end position="29"/>
    </location>
</feature>
<sequence length="214" mass="23795">MDSESGNRTQSSDTRPEKTSKDRSESELDRELEDLPPNLRWREWMRRSEAVLFASASPVSREDLARVVGQGASVDLLVEDLTADLEGRAFEVVKVAGGWMFRTRTAYAPAIRAAADLGDQVLDLNEFDVAVLAAIAYHQPITRDGLKDIFGKEISRDLIGRLHMRDLIGTGPRSPRRGAPYTFVTTEQFLVAFGLESLRDLPDGEQLQDAGFLT</sequence>
<organism evidence="6 8">
    <name type="scientific">Marivita cryptomonadis</name>
    <dbReference type="NCBI Taxonomy" id="505252"/>
    <lineage>
        <taxon>Bacteria</taxon>
        <taxon>Pseudomonadati</taxon>
        <taxon>Pseudomonadota</taxon>
        <taxon>Alphaproteobacteria</taxon>
        <taxon>Rhodobacterales</taxon>
        <taxon>Roseobacteraceae</taxon>
        <taxon>Marivita</taxon>
    </lineage>
</organism>
<feature type="compositionally biased region" description="Polar residues" evidence="5">
    <location>
        <begin position="1"/>
        <end position="13"/>
    </location>
</feature>
<dbReference type="PIRSF" id="PIRSF019345">
    <property type="entry name" value="ScpB"/>
    <property type="match status" value="1"/>
</dbReference>
<evidence type="ECO:0000256" key="3">
    <source>
        <dbReference type="ARBA" id="ARBA00022829"/>
    </source>
</evidence>
<evidence type="ECO:0000256" key="4">
    <source>
        <dbReference type="ARBA" id="ARBA00023306"/>
    </source>
</evidence>
<name>A0A9Q2NZD7_9RHOB</name>
<feature type="region of interest" description="Disordered" evidence="5">
    <location>
        <begin position="1"/>
        <end position="31"/>
    </location>
</feature>
<evidence type="ECO:0000313" key="8">
    <source>
        <dbReference type="Proteomes" id="UP000755667"/>
    </source>
</evidence>
<gene>
    <name evidence="6" type="ORF">JQX41_22100</name>
    <name evidence="7" type="ORF">JQX48_22120</name>
</gene>
<protein>
    <submittedName>
        <fullName evidence="6">SMC-Scp complex subunit ScpB</fullName>
    </submittedName>
</protein>
<comment type="caution">
    <text evidence="6">The sequence shown here is derived from an EMBL/GenBank/DDBJ whole genome shotgun (WGS) entry which is preliminary data.</text>
</comment>
<evidence type="ECO:0000256" key="2">
    <source>
        <dbReference type="ARBA" id="ARBA00022618"/>
    </source>
</evidence>
<dbReference type="InterPro" id="IPR005234">
    <property type="entry name" value="ScpB_csome_segregation"/>
</dbReference>
<evidence type="ECO:0000256" key="1">
    <source>
        <dbReference type="ARBA" id="ARBA00022490"/>
    </source>
</evidence>
<dbReference type="SUPFAM" id="SSF46785">
    <property type="entry name" value="Winged helix' DNA-binding domain"/>
    <property type="match status" value="2"/>
</dbReference>
<keyword evidence="4" id="KW-0131">Cell cycle</keyword>
<reference evidence="6 9" key="1">
    <citation type="submission" date="2021-01" db="EMBL/GenBank/DDBJ databases">
        <title>Diatom-associated Roseobacters Show Island Model of Population Structure.</title>
        <authorList>
            <person name="Qu L."/>
            <person name="Feng X."/>
            <person name="Chen Y."/>
            <person name="Li L."/>
            <person name="Wang X."/>
            <person name="Hu Z."/>
            <person name="Wang H."/>
            <person name="Luo H."/>
        </authorList>
    </citation>
    <scope>NUCLEOTIDE SEQUENCE</scope>
    <source>
        <strain evidence="7 9">CC28-63</strain>
        <strain evidence="6">CC28-69</strain>
    </source>
</reference>
<dbReference type="InterPro" id="IPR036390">
    <property type="entry name" value="WH_DNA-bd_sf"/>
</dbReference>
<evidence type="ECO:0000256" key="5">
    <source>
        <dbReference type="SAM" id="MobiDB-lite"/>
    </source>
</evidence>
<dbReference type="GO" id="GO:0051301">
    <property type="term" value="P:cell division"/>
    <property type="evidence" value="ECO:0007669"/>
    <property type="project" value="UniProtKB-KW"/>
</dbReference>
<accession>A0A9Q2NZD7</accession>
<dbReference type="EMBL" id="JAFBXE010000023">
    <property type="protein sequence ID" value="MBM2415007.1"/>
    <property type="molecule type" value="Genomic_DNA"/>
</dbReference>
<dbReference type="Gene3D" id="1.10.10.10">
    <property type="entry name" value="Winged helix-like DNA-binding domain superfamily/Winged helix DNA-binding domain"/>
    <property type="match status" value="2"/>
</dbReference>
<keyword evidence="1" id="KW-0963">Cytoplasm</keyword>
<dbReference type="Proteomes" id="UP000809440">
    <property type="component" value="Unassembled WGS sequence"/>
</dbReference>
<dbReference type="PANTHER" id="PTHR34298:SF2">
    <property type="entry name" value="SEGREGATION AND CONDENSATION PROTEIN B"/>
    <property type="match status" value="1"/>
</dbReference>
<evidence type="ECO:0000313" key="6">
    <source>
        <dbReference type="EMBL" id="MBM2415007.1"/>
    </source>
</evidence>
<dbReference type="InterPro" id="IPR036388">
    <property type="entry name" value="WH-like_DNA-bd_sf"/>
</dbReference>
<dbReference type="EMBL" id="JAFBXF010000023">
    <property type="protein sequence ID" value="MBM2419678.1"/>
    <property type="molecule type" value="Genomic_DNA"/>
</dbReference>
<keyword evidence="9" id="KW-1185">Reference proteome</keyword>
<evidence type="ECO:0000313" key="9">
    <source>
        <dbReference type="Proteomes" id="UP000809440"/>
    </source>
</evidence>
<dbReference type="GO" id="GO:0051304">
    <property type="term" value="P:chromosome separation"/>
    <property type="evidence" value="ECO:0007669"/>
    <property type="project" value="InterPro"/>
</dbReference>
<keyword evidence="3" id="KW-0159">Chromosome partition</keyword>
<dbReference type="Proteomes" id="UP000755667">
    <property type="component" value="Unassembled WGS sequence"/>
</dbReference>
<keyword evidence="2" id="KW-0132">Cell division</keyword>
<dbReference type="AlphaFoldDB" id="A0A9Q2NZD7"/>
<dbReference type="PANTHER" id="PTHR34298">
    <property type="entry name" value="SEGREGATION AND CONDENSATION PROTEIN B"/>
    <property type="match status" value="1"/>
</dbReference>
<evidence type="ECO:0000313" key="7">
    <source>
        <dbReference type="EMBL" id="MBM2419678.1"/>
    </source>
</evidence>
<dbReference type="RefSeq" id="WP_138487701.1">
    <property type="nucleotide sequence ID" value="NZ_JAFBWU010000023.1"/>
</dbReference>